<dbReference type="HOGENOM" id="CLU_2791466_0_0_6"/>
<sequence>MKTCIDDIASFLHRIKVEAKPVVSEILEQLEKQAGQLPLDCQIYPELVKLGVAKYREYNTAGGYRVLY</sequence>
<dbReference type="EMBL" id="CP000880">
    <property type="protein sequence ID" value="ABX21808.1"/>
    <property type="molecule type" value="Genomic_DNA"/>
</dbReference>
<keyword evidence="2" id="KW-1185">Reference proteome</keyword>
<gene>
    <name evidence="1" type="ordered locus">SARI_01925</name>
</gene>
<name>A9MH89_SALAR</name>
<protein>
    <submittedName>
        <fullName evidence="1">Uncharacterized protein</fullName>
    </submittedName>
</protein>
<dbReference type="KEGG" id="ses:SARI_01925"/>
<accession>A9MH89</accession>
<proteinExistence type="predicted"/>
<dbReference type="AlphaFoldDB" id="A9MH89"/>
<reference evidence="1 2" key="1">
    <citation type="submission" date="2007-11" db="EMBL/GenBank/DDBJ databases">
        <authorList>
            <consortium name="The Salmonella enterica serovar Arizonae Genome Sequencing Project"/>
            <person name="McClelland M."/>
            <person name="Sanderson E.K."/>
            <person name="Porwollik S."/>
            <person name="Spieth J."/>
            <person name="Clifton W.S."/>
            <person name="Fulton R."/>
            <person name="Chunyan W."/>
            <person name="Wollam A."/>
            <person name="Shah N."/>
            <person name="Pepin K."/>
            <person name="Bhonagiri V."/>
            <person name="Nash W."/>
            <person name="Johnson M."/>
            <person name="Thiruvilangam P."/>
            <person name="Wilson R."/>
        </authorList>
    </citation>
    <scope>NUCLEOTIDE SEQUENCE [LARGE SCALE GENOMIC DNA]</scope>
    <source>
        <strain evidence="2">ATCC BAA-731 / CDC346-86 / RSK2980</strain>
    </source>
</reference>
<dbReference type="Proteomes" id="UP000002084">
    <property type="component" value="Chromosome"/>
</dbReference>
<evidence type="ECO:0000313" key="2">
    <source>
        <dbReference type="Proteomes" id="UP000002084"/>
    </source>
</evidence>
<organism evidence="1 2">
    <name type="scientific">Salmonella arizonae (strain ATCC BAA-731 / CDC346-86 / RSK2980)</name>
    <dbReference type="NCBI Taxonomy" id="41514"/>
    <lineage>
        <taxon>Bacteria</taxon>
        <taxon>Pseudomonadati</taxon>
        <taxon>Pseudomonadota</taxon>
        <taxon>Gammaproteobacteria</taxon>
        <taxon>Enterobacterales</taxon>
        <taxon>Enterobacteriaceae</taxon>
        <taxon>Salmonella</taxon>
    </lineage>
</organism>
<evidence type="ECO:0000313" key="1">
    <source>
        <dbReference type="EMBL" id="ABX21808.1"/>
    </source>
</evidence>